<keyword evidence="6" id="KW-0735">Signal-anchor</keyword>
<comment type="similarity">
    <text evidence="2">Belongs to the glycosyltransferase 29 family.</text>
</comment>
<evidence type="ECO:0000313" key="14">
    <source>
        <dbReference type="Proteomes" id="UP000751190"/>
    </source>
</evidence>
<keyword evidence="8" id="KW-0333">Golgi apparatus</keyword>
<keyword evidence="3" id="KW-0328">Glycosyltransferase</keyword>
<evidence type="ECO:0000256" key="3">
    <source>
        <dbReference type="ARBA" id="ARBA00022676"/>
    </source>
</evidence>
<evidence type="ECO:0000256" key="11">
    <source>
        <dbReference type="SAM" id="MobiDB-lite"/>
    </source>
</evidence>
<name>A0A8J6C9D7_DIALT</name>
<feature type="compositionally biased region" description="Low complexity" evidence="11">
    <location>
        <begin position="773"/>
        <end position="790"/>
    </location>
</feature>
<dbReference type="EMBL" id="JAGTXO010000008">
    <property type="protein sequence ID" value="KAG8466402.1"/>
    <property type="molecule type" value="Genomic_DNA"/>
</dbReference>
<feature type="region of interest" description="Disordered" evidence="11">
    <location>
        <begin position="65"/>
        <end position="85"/>
    </location>
</feature>
<evidence type="ECO:0000313" key="13">
    <source>
        <dbReference type="EMBL" id="KAG8466402.1"/>
    </source>
</evidence>
<evidence type="ECO:0000256" key="5">
    <source>
        <dbReference type="ARBA" id="ARBA00022692"/>
    </source>
</evidence>
<reference evidence="13" key="1">
    <citation type="submission" date="2021-05" db="EMBL/GenBank/DDBJ databases">
        <title>The genome of the haptophyte Pavlova lutheri (Diacronema luteri, Pavlovales) - a model for lipid biosynthesis in eukaryotic algae.</title>
        <authorList>
            <person name="Hulatt C.J."/>
            <person name="Posewitz M.C."/>
        </authorList>
    </citation>
    <scope>NUCLEOTIDE SEQUENCE</scope>
    <source>
        <strain evidence="13">NIVA-4/92</strain>
    </source>
</reference>
<evidence type="ECO:0000256" key="8">
    <source>
        <dbReference type="ARBA" id="ARBA00023034"/>
    </source>
</evidence>
<evidence type="ECO:0000256" key="12">
    <source>
        <dbReference type="SAM" id="Phobius"/>
    </source>
</evidence>
<keyword evidence="4" id="KW-0808">Transferase</keyword>
<dbReference type="Gene3D" id="3.90.1480.20">
    <property type="entry name" value="Glycosyl transferase family 29"/>
    <property type="match status" value="1"/>
</dbReference>
<dbReference type="InterPro" id="IPR001675">
    <property type="entry name" value="Glyco_trans_29"/>
</dbReference>
<dbReference type="InterPro" id="IPR050943">
    <property type="entry name" value="Glycosyltr_29_Sialyltrsf"/>
</dbReference>
<feature type="region of interest" description="Disordered" evidence="11">
    <location>
        <begin position="773"/>
        <end position="812"/>
    </location>
</feature>
<keyword evidence="10" id="KW-0325">Glycoprotein</keyword>
<feature type="compositionally biased region" description="Low complexity" evidence="11">
    <location>
        <begin position="405"/>
        <end position="414"/>
    </location>
</feature>
<proteinExistence type="inferred from homology"/>
<dbReference type="OrthoDB" id="10264956at2759"/>
<dbReference type="GO" id="GO:0008373">
    <property type="term" value="F:sialyltransferase activity"/>
    <property type="evidence" value="ECO:0007669"/>
    <property type="project" value="InterPro"/>
</dbReference>
<keyword evidence="5 12" id="KW-0812">Transmembrane</keyword>
<feature type="region of interest" description="Disordered" evidence="11">
    <location>
        <begin position="392"/>
        <end position="437"/>
    </location>
</feature>
<keyword evidence="14" id="KW-1185">Reference proteome</keyword>
<keyword evidence="7 12" id="KW-1133">Transmembrane helix</keyword>
<dbReference type="PANTHER" id="PTHR11987">
    <property type="entry name" value="ALPHA-2,8-SIALYLTRANSFERASE"/>
    <property type="match status" value="1"/>
</dbReference>
<evidence type="ECO:0000256" key="6">
    <source>
        <dbReference type="ARBA" id="ARBA00022968"/>
    </source>
</evidence>
<dbReference type="GO" id="GO:0000139">
    <property type="term" value="C:Golgi membrane"/>
    <property type="evidence" value="ECO:0007669"/>
    <property type="project" value="UniProtKB-SubCell"/>
</dbReference>
<evidence type="ECO:0000256" key="4">
    <source>
        <dbReference type="ARBA" id="ARBA00022679"/>
    </source>
</evidence>
<evidence type="ECO:0000256" key="2">
    <source>
        <dbReference type="ARBA" id="ARBA00006003"/>
    </source>
</evidence>
<comment type="caution">
    <text evidence="13">The sequence shown here is derived from an EMBL/GenBank/DDBJ whole genome shotgun (WGS) entry which is preliminary data.</text>
</comment>
<dbReference type="Pfam" id="PF00777">
    <property type="entry name" value="Glyco_transf_29"/>
    <property type="match status" value="1"/>
</dbReference>
<dbReference type="AlphaFoldDB" id="A0A8J6C9D7"/>
<accession>A0A8J6C9D7</accession>
<feature type="compositionally biased region" description="Basic residues" evidence="11">
    <location>
        <begin position="417"/>
        <end position="426"/>
    </location>
</feature>
<evidence type="ECO:0000256" key="7">
    <source>
        <dbReference type="ARBA" id="ARBA00022989"/>
    </source>
</evidence>
<evidence type="ECO:0000256" key="9">
    <source>
        <dbReference type="ARBA" id="ARBA00023136"/>
    </source>
</evidence>
<dbReference type="InterPro" id="IPR038578">
    <property type="entry name" value="GT29-like_sf"/>
</dbReference>
<comment type="subcellular location">
    <subcellularLocation>
        <location evidence="1">Golgi apparatus membrane</location>
        <topology evidence="1">Single-pass type II membrane protein</topology>
    </subcellularLocation>
</comment>
<dbReference type="Proteomes" id="UP000751190">
    <property type="component" value="Unassembled WGS sequence"/>
</dbReference>
<organism evidence="13 14">
    <name type="scientific">Diacronema lutheri</name>
    <name type="common">Unicellular marine alga</name>
    <name type="synonym">Monochrysis lutheri</name>
    <dbReference type="NCBI Taxonomy" id="2081491"/>
    <lineage>
        <taxon>Eukaryota</taxon>
        <taxon>Haptista</taxon>
        <taxon>Haptophyta</taxon>
        <taxon>Pavlovophyceae</taxon>
        <taxon>Pavlovales</taxon>
        <taxon>Pavlovaceae</taxon>
        <taxon>Diacronema</taxon>
    </lineage>
</organism>
<evidence type="ECO:0000256" key="1">
    <source>
        <dbReference type="ARBA" id="ARBA00004323"/>
    </source>
</evidence>
<evidence type="ECO:0000256" key="10">
    <source>
        <dbReference type="ARBA" id="ARBA00023180"/>
    </source>
</evidence>
<keyword evidence="9 12" id="KW-0472">Membrane</keyword>
<dbReference type="PANTHER" id="PTHR11987:SF36">
    <property type="entry name" value="SIA-ALPHA-2,3-GAL-BETA-1,4-GLCNAC-R:ALPHA 2,8-SIALYLTRANSFERASE"/>
    <property type="match status" value="1"/>
</dbReference>
<gene>
    <name evidence="13" type="ORF">KFE25_002158</name>
</gene>
<feature type="transmembrane region" description="Helical" evidence="12">
    <location>
        <begin position="12"/>
        <end position="33"/>
    </location>
</feature>
<protein>
    <submittedName>
        <fullName evidence="13">Uncharacterized protein</fullName>
    </submittedName>
</protein>
<sequence length="812" mass="87166">MIGAGPHDQGRARLLMMLVGLVPGIILFAWQLAASGPLEHVRAPFAVGATPERARRLPARAPNVRDPSALPSALHHGLGLRGPREPPELPTRDCALCQRVLYVDALSLGRGWAEQLAPIMRSARFDAVALCNVVLASGGGGVRAEVELAKAASQWWPDAGAAHFAPSRSGGVMLALVARGAVRMTASRRAGSSGGLLCAVTSGLRVCILSAHVGADAERAEQRESARRSADADAASLVADARALGGGVPTLLLGELNGTARVVSGVRTSWADAVAPAGFGRVRAAAQLDLVGARGANDAHRSARAQPRAAVPANTVVADAHALVNGALVHAADACRLATLRARAREPDPEAPSGAGASLNFAPVEAGWRPDQPRPVVVHVCRKRLMLRVARASSPTSSPRGAGQPRLPFVFRPPVSRPRKPARLPARRVVPPPPWPPDVKLTDEEAAVLQRGLDALFPRVRVRAPPKGAPPNAPATLERRSECASLRDVPGLANAARMLGSERHVRMCQNISTVLANLARRGPTATPPARLRSCAVVGGSGALASHPHGRLIDAHEHVFRVNGCPVRGFEARVGSRTSVRFVNSPQTQRWVRSAMSDEGLSAELLDARLALMWTDRQARLDMLARKAAAIGATVRFRWLRAEFRAKCINPLWLRADRTRHEKSNGVRGLEITFGFEALMHALYSCETVSVFGFFLDAADMAVRTNAPTRMRYPYHYWERVTYDKSAKDPYRPWTYAFHDFALEEEKMREMRRACLIERYVTDVPGALPGVDARAGANASRSPSSSKPAAAVHRRRRASDVSADWGTASLSSF</sequence>